<dbReference type="Pfam" id="PF00004">
    <property type="entry name" value="AAA"/>
    <property type="match status" value="1"/>
</dbReference>
<evidence type="ECO:0000313" key="3">
    <source>
        <dbReference type="Proteomes" id="UP000001968"/>
    </source>
</evidence>
<dbReference type="EMBL" id="CP000448">
    <property type="protein sequence ID" value="ABI69545.1"/>
    <property type="molecule type" value="Genomic_DNA"/>
</dbReference>
<sequence>MATAEQIKALIRNHFSDNSEQFVTIALQIAAHEARQGHTEMAHEIRKLIDKAKSRPTVITRLPVELSGLIFTEEPQIPLSALVLNEDMKSRIERIIIEFRQQNKLKRYGLLHRRKILFTGAPGTGKTMTAKVLATELSQPLHTIQIDRLVTKFMGETSAKLRQIFDLIREIPGVYLFDEFDAIGSERSLENDVGEMRRVLTAFLQFIENDNSDNLIIAATNNLRLLDRALFRRFDDVINYELPGQEERSLLIANLLGAFIDKRFPLEKAAAAASGLSHAEIDRACRDAMKSAVLENKNRISINNLTKVLNERHTAYQGREV</sequence>
<dbReference type="Gene3D" id="3.40.50.300">
    <property type="entry name" value="P-loop containing nucleotide triphosphate hydrolases"/>
    <property type="match status" value="1"/>
</dbReference>
<proteinExistence type="predicted"/>
<dbReference type="RefSeq" id="WP_011641629.1">
    <property type="nucleotide sequence ID" value="NC_008346.1"/>
</dbReference>
<organism evidence="2 3">
    <name type="scientific">Syntrophomonas wolfei subsp. wolfei (strain DSM 2245B / Goettingen)</name>
    <dbReference type="NCBI Taxonomy" id="335541"/>
    <lineage>
        <taxon>Bacteria</taxon>
        <taxon>Bacillati</taxon>
        <taxon>Bacillota</taxon>
        <taxon>Clostridia</taxon>
        <taxon>Eubacteriales</taxon>
        <taxon>Syntrophomonadaceae</taxon>
        <taxon>Syntrophomonas</taxon>
    </lineage>
</organism>
<dbReference type="PANTHER" id="PTHR23077:SF198">
    <property type="entry name" value="ATP-DEPENDENT ZINC METALLOPROTEASE FTSH"/>
    <property type="match status" value="1"/>
</dbReference>
<evidence type="ECO:0000259" key="1">
    <source>
        <dbReference type="SMART" id="SM00382"/>
    </source>
</evidence>
<dbReference type="InterPro" id="IPR027417">
    <property type="entry name" value="P-loop_NTPase"/>
</dbReference>
<keyword evidence="3" id="KW-1185">Reference proteome</keyword>
<dbReference type="InterPro" id="IPR050168">
    <property type="entry name" value="AAA_ATPase_domain"/>
</dbReference>
<dbReference type="CDD" id="cd19481">
    <property type="entry name" value="RecA-like_protease"/>
    <property type="match status" value="1"/>
</dbReference>
<dbReference type="HOGENOM" id="CLU_000688_25_0_9"/>
<feature type="domain" description="AAA+ ATPase" evidence="1">
    <location>
        <begin position="112"/>
        <end position="244"/>
    </location>
</feature>
<dbReference type="InterPro" id="IPR003593">
    <property type="entry name" value="AAA+_ATPase"/>
</dbReference>
<reference evidence="3" key="1">
    <citation type="journal article" date="2010" name="Environ. Microbiol.">
        <title>The genome of Syntrophomonas wolfei: new insights into syntrophic metabolism and biohydrogen production.</title>
        <authorList>
            <person name="Sieber J.R."/>
            <person name="Sims D.R."/>
            <person name="Han C."/>
            <person name="Kim E."/>
            <person name="Lykidis A."/>
            <person name="Lapidus A.L."/>
            <person name="McDonnald E."/>
            <person name="Rohlin L."/>
            <person name="Culley D.E."/>
            <person name="Gunsalus R."/>
            <person name="McInerney M.J."/>
        </authorList>
    </citation>
    <scope>NUCLEOTIDE SEQUENCE [LARGE SCALE GENOMIC DNA]</scope>
    <source>
        <strain evidence="3">DSM 2245B / Goettingen</strain>
    </source>
</reference>
<dbReference type="KEGG" id="swo:Swol_2254"/>
<name>Q0AUQ9_SYNWW</name>
<dbReference type="GO" id="GO:0016887">
    <property type="term" value="F:ATP hydrolysis activity"/>
    <property type="evidence" value="ECO:0007669"/>
    <property type="project" value="InterPro"/>
</dbReference>
<dbReference type="Proteomes" id="UP000001968">
    <property type="component" value="Chromosome"/>
</dbReference>
<evidence type="ECO:0000313" key="2">
    <source>
        <dbReference type="EMBL" id="ABI69545.1"/>
    </source>
</evidence>
<accession>Q0AUQ9</accession>
<dbReference type="InterPro" id="IPR003959">
    <property type="entry name" value="ATPase_AAA_core"/>
</dbReference>
<gene>
    <name evidence="2" type="ordered locus">Swol_2254</name>
</gene>
<dbReference type="SUPFAM" id="SSF52540">
    <property type="entry name" value="P-loop containing nucleoside triphosphate hydrolases"/>
    <property type="match status" value="1"/>
</dbReference>
<dbReference type="PANTHER" id="PTHR23077">
    <property type="entry name" value="AAA-FAMILY ATPASE"/>
    <property type="match status" value="1"/>
</dbReference>
<dbReference type="STRING" id="335541.Swol_2254"/>
<dbReference type="AlphaFoldDB" id="Q0AUQ9"/>
<protein>
    <submittedName>
        <fullName evidence="2">ATPase of the AAA+ class</fullName>
    </submittedName>
</protein>
<dbReference type="GO" id="GO:0005524">
    <property type="term" value="F:ATP binding"/>
    <property type="evidence" value="ECO:0007669"/>
    <property type="project" value="InterPro"/>
</dbReference>
<dbReference type="SMART" id="SM00382">
    <property type="entry name" value="AAA"/>
    <property type="match status" value="1"/>
</dbReference>
<dbReference type="eggNOG" id="COG0464">
    <property type="taxonomic scope" value="Bacteria"/>
</dbReference>
<dbReference type="OrthoDB" id="9806903at2"/>